<evidence type="ECO:0000313" key="1">
    <source>
        <dbReference type="EMBL" id="KAH7865343.1"/>
    </source>
</evidence>
<organism evidence="1 2">
    <name type="scientific">Vaccinium darrowii</name>
    <dbReference type="NCBI Taxonomy" id="229202"/>
    <lineage>
        <taxon>Eukaryota</taxon>
        <taxon>Viridiplantae</taxon>
        <taxon>Streptophyta</taxon>
        <taxon>Embryophyta</taxon>
        <taxon>Tracheophyta</taxon>
        <taxon>Spermatophyta</taxon>
        <taxon>Magnoliopsida</taxon>
        <taxon>eudicotyledons</taxon>
        <taxon>Gunneridae</taxon>
        <taxon>Pentapetalae</taxon>
        <taxon>asterids</taxon>
        <taxon>Ericales</taxon>
        <taxon>Ericaceae</taxon>
        <taxon>Vaccinioideae</taxon>
        <taxon>Vaccinieae</taxon>
        <taxon>Vaccinium</taxon>
    </lineage>
</organism>
<dbReference type="EMBL" id="CM037159">
    <property type="protein sequence ID" value="KAH7865343.1"/>
    <property type="molecule type" value="Genomic_DNA"/>
</dbReference>
<dbReference type="Proteomes" id="UP000828048">
    <property type="component" value="Chromosome 9"/>
</dbReference>
<gene>
    <name evidence="1" type="ORF">Vadar_005373</name>
</gene>
<accession>A0ACB7ZI12</accession>
<keyword evidence="2" id="KW-1185">Reference proteome</keyword>
<protein>
    <submittedName>
        <fullName evidence="1">Uncharacterized protein</fullName>
    </submittedName>
</protein>
<name>A0ACB7ZI12_9ERIC</name>
<comment type="caution">
    <text evidence="1">The sequence shown here is derived from an EMBL/GenBank/DDBJ whole genome shotgun (WGS) entry which is preliminary data.</text>
</comment>
<evidence type="ECO:0000313" key="2">
    <source>
        <dbReference type="Proteomes" id="UP000828048"/>
    </source>
</evidence>
<sequence>MEHEAVIQEGPIDGKFKATVMTTFYKCVEYFDDRLVKSMQFKANGNDFSLFAKKKYDRWNDNAVEHTVIVIDQAAGLYEVHMPMNPTSSYKGNHKHTVELPTHGCTCNKIQLWKLPCSHVIAFFNKMLLDPRQFFNKYWSIDMTISIYGSLTFKPLPDVRIGHRMMGLEFFLTQNVSRIDGGRE</sequence>
<reference evidence="1 2" key="1">
    <citation type="journal article" date="2021" name="Hortic Res">
        <title>High-quality reference genome and annotation aids understanding of berry development for evergreen blueberry (Vaccinium darrowii).</title>
        <authorList>
            <person name="Yu J."/>
            <person name="Hulse-Kemp A.M."/>
            <person name="Babiker E."/>
            <person name="Staton M."/>
        </authorList>
    </citation>
    <scope>NUCLEOTIDE SEQUENCE [LARGE SCALE GENOMIC DNA]</scope>
    <source>
        <strain evidence="2">cv. NJ 8807/NJ 8810</strain>
        <tissue evidence="1">Young leaf</tissue>
    </source>
</reference>
<proteinExistence type="predicted"/>